<dbReference type="RefSeq" id="WP_167221254.1">
    <property type="nucleotide sequence ID" value="NZ_VUYU01000001.1"/>
</dbReference>
<dbReference type="Proteomes" id="UP000785613">
    <property type="component" value="Unassembled WGS sequence"/>
</dbReference>
<dbReference type="EMBL" id="VUYU01000001">
    <property type="protein sequence ID" value="NHZ32466.1"/>
    <property type="molecule type" value="Genomic_DNA"/>
</dbReference>
<comment type="caution">
    <text evidence="1">The sequence shown here is derived from an EMBL/GenBank/DDBJ whole genome shotgun (WGS) entry which is preliminary data.</text>
</comment>
<sequence length="134" mass="15557">MDPKEIESYVSLGSRRTVCVYRERLTDINLYVISVYISGKPGNYCVSVEFDPITMVDEGEGWKWRSEPMKLEPIIGLLEEFIGKDIAEWENATRSARSEYFTCDADDRENKEQDAAFAAIRFGEERLPRGFVWR</sequence>
<organism evidence="1 2">
    <name type="scientific">Massilia rubra</name>
    <dbReference type="NCBI Taxonomy" id="2607910"/>
    <lineage>
        <taxon>Bacteria</taxon>
        <taxon>Pseudomonadati</taxon>
        <taxon>Pseudomonadota</taxon>
        <taxon>Betaproteobacteria</taxon>
        <taxon>Burkholderiales</taxon>
        <taxon>Oxalobacteraceae</taxon>
        <taxon>Telluria group</taxon>
        <taxon>Massilia</taxon>
    </lineage>
</organism>
<evidence type="ECO:0000313" key="1">
    <source>
        <dbReference type="EMBL" id="NHZ32466.1"/>
    </source>
</evidence>
<proteinExistence type="predicted"/>
<reference evidence="1 2" key="1">
    <citation type="submission" date="2019-09" db="EMBL/GenBank/DDBJ databases">
        <title>Taxonomy of Antarctic Massilia spp.: description of Massilia rubra sp. nov., Massilia aquatica sp. nov., Massilia mucilaginosa sp. nov., Massilia frigida sp. nov. isolated from streams, lakes and regoliths.</title>
        <authorList>
            <person name="Holochova P."/>
            <person name="Sedlacek I."/>
            <person name="Kralova S."/>
            <person name="Maslanova I."/>
            <person name="Busse H.-J."/>
            <person name="Stankova E."/>
            <person name="Vrbovska V."/>
            <person name="Kovarovic V."/>
            <person name="Bartak M."/>
            <person name="Svec P."/>
            <person name="Pantucek R."/>
        </authorList>
    </citation>
    <scope>NUCLEOTIDE SEQUENCE [LARGE SCALE GENOMIC DNA]</scope>
    <source>
        <strain evidence="1 2">CCM 8692</strain>
    </source>
</reference>
<gene>
    <name evidence="1" type="ORF">F0185_02530</name>
</gene>
<accession>A0ABX0LQK9</accession>
<name>A0ABX0LQK9_9BURK</name>
<protein>
    <submittedName>
        <fullName evidence="1">Uncharacterized protein</fullName>
    </submittedName>
</protein>
<keyword evidence="2" id="KW-1185">Reference proteome</keyword>
<evidence type="ECO:0000313" key="2">
    <source>
        <dbReference type="Proteomes" id="UP000785613"/>
    </source>
</evidence>